<organism evidence="7 8">
    <name type="scientific">Streblomastix strix</name>
    <dbReference type="NCBI Taxonomy" id="222440"/>
    <lineage>
        <taxon>Eukaryota</taxon>
        <taxon>Metamonada</taxon>
        <taxon>Preaxostyla</taxon>
        <taxon>Oxymonadida</taxon>
        <taxon>Streblomastigidae</taxon>
        <taxon>Streblomastix</taxon>
    </lineage>
</organism>
<feature type="region of interest" description="Disordered" evidence="4">
    <location>
        <begin position="676"/>
        <end position="717"/>
    </location>
</feature>
<feature type="compositionally biased region" description="Polar residues" evidence="4">
    <location>
        <begin position="138"/>
        <end position="153"/>
    </location>
</feature>
<feature type="compositionally biased region" description="Basic and acidic residues" evidence="4">
    <location>
        <begin position="676"/>
        <end position="702"/>
    </location>
</feature>
<dbReference type="InterPro" id="IPR002004">
    <property type="entry name" value="PABP_HYD_C"/>
</dbReference>
<dbReference type="GO" id="GO:0003723">
    <property type="term" value="F:RNA binding"/>
    <property type="evidence" value="ECO:0007669"/>
    <property type="project" value="UniProtKB-UniRule"/>
</dbReference>
<feature type="domain" description="RRM" evidence="5">
    <location>
        <begin position="922"/>
        <end position="1001"/>
    </location>
</feature>
<dbReference type="SUPFAM" id="SSF54928">
    <property type="entry name" value="RNA-binding domain, RBD"/>
    <property type="match status" value="1"/>
</dbReference>
<proteinExistence type="inferred from homology"/>
<dbReference type="InterPro" id="IPR035979">
    <property type="entry name" value="RBD_domain_sf"/>
</dbReference>
<dbReference type="Gene3D" id="1.10.1900.10">
    <property type="entry name" value="c-terminal domain of poly(a) binding protein"/>
    <property type="match status" value="2"/>
</dbReference>
<evidence type="ECO:0000256" key="4">
    <source>
        <dbReference type="SAM" id="MobiDB-lite"/>
    </source>
</evidence>
<dbReference type="SMART" id="SM00360">
    <property type="entry name" value="RRM"/>
    <property type="match status" value="1"/>
</dbReference>
<evidence type="ECO:0000256" key="3">
    <source>
        <dbReference type="PROSITE-ProRule" id="PRU00176"/>
    </source>
</evidence>
<feature type="region of interest" description="Disordered" evidence="4">
    <location>
        <begin position="493"/>
        <end position="515"/>
    </location>
</feature>
<dbReference type="Pfam" id="PF00658">
    <property type="entry name" value="MLLE"/>
    <property type="match status" value="2"/>
</dbReference>
<feature type="domain" description="PABC" evidence="6">
    <location>
        <begin position="1145"/>
        <end position="1222"/>
    </location>
</feature>
<dbReference type="OrthoDB" id="1875751at2759"/>
<dbReference type="InterPro" id="IPR036053">
    <property type="entry name" value="PABP-dom"/>
</dbReference>
<comment type="caution">
    <text evidence="7">The sequence shown here is derived from an EMBL/GenBank/DDBJ whole genome shotgun (WGS) entry which is preliminary data.</text>
</comment>
<dbReference type="EMBL" id="SNRW01002079">
    <property type="protein sequence ID" value="KAA6393993.1"/>
    <property type="molecule type" value="Genomic_DNA"/>
</dbReference>
<reference evidence="7 8" key="1">
    <citation type="submission" date="2019-03" db="EMBL/GenBank/DDBJ databases">
        <title>Single cell metagenomics reveals metabolic interactions within the superorganism composed of flagellate Streblomastix strix and complex community of Bacteroidetes bacteria on its surface.</title>
        <authorList>
            <person name="Treitli S.C."/>
            <person name="Kolisko M."/>
            <person name="Husnik F."/>
            <person name="Keeling P."/>
            <person name="Hampl V."/>
        </authorList>
    </citation>
    <scope>NUCLEOTIDE SEQUENCE [LARGE SCALE GENOMIC DNA]</scope>
    <source>
        <strain evidence="7">ST1C</strain>
    </source>
</reference>
<comment type="similarity">
    <text evidence="1">Belongs to the polyadenylate-binding protein type-1 family.</text>
</comment>
<name>A0A5J4WH24_9EUKA</name>
<evidence type="ECO:0000259" key="6">
    <source>
        <dbReference type="PROSITE" id="PS51309"/>
    </source>
</evidence>
<dbReference type="PANTHER" id="PTHR48027">
    <property type="entry name" value="HETEROGENEOUS NUCLEAR RIBONUCLEOPROTEIN 87F-RELATED"/>
    <property type="match status" value="1"/>
</dbReference>
<evidence type="ECO:0000313" key="8">
    <source>
        <dbReference type="Proteomes" id="UP000324800"/>
    </source>
</evidence>
<dbReference type="SMART" id="SM00517">
    <property type="entry name" value="PolyA"/>
    <property type="match status" value="2"/>
</dbReference>
<dbReference type="Proteomes" id="UP000324800">
    <property type="component" value="Unassembled WGS sequence"/>
</dbReference>
<dbReference type="InterPro" id="IPR012677">
    <property type="entry name" value="Nucleotide-bd_a/b_plait_sf"/>
</dbReference>
<protein>
    <submittedName>
        <fullName evidence="7">Putative poly binding protein</fullName>
    </submittedName>
</protein>
<evidence type="ECO:0000256" key="2">
    <source>
        <dbReference type="ARBA" id="ARBA00022884"/>
    </source>
</evidence>
<dbReference type="SUPFAM" id="SSF63570">
    <property type="entry name" value="PABC (PABP) domain"/>
    <property type="match status" value="2"/>
</dbReference>
<dbReference type="Pfam" id="PF00076">
    <property type="entry name" value="RRM_1"/>
    <property type="match status" value="1"/>
</dbReference>
<feature type="region of interest" description="Disordered" evidence="4">
    <location>
        <begin position="323"/>
        <end position="349"/>
    </location>
</feature>
<evidence type="ECO:0000259" key="5">
    <source>
        <dbReference type="PROSITE" id="PS50102"/>
    </source>
</evidence>
<gene>
    <name evidence="7" type="ORF">EZS28_010483</name>
</gene>
<feature type="compositionally biased region" description="Basic residues" evidence="4">
    <location>
        <begin position="125"/>
        <end position="135"/>
    </location>
</feature>
<accession>A0A5J4WH24</accession>
<dbReference type="AlphaFoldDB" id="A0A5J4WH24"/>
<feature type="domain" description="PABC" evidence="6">
    <location>
        <begin position="827"/>
        <end position="904"/>
    </location>
</feature>
<feature type="region of interest" description="Disordered" evidence="4">
    <location>
        <begin position="591"/>
        <end position="616"/>
    </location>
</feature>
<feature type="region of interest" description="Disordered" evidence="4">
    <location>
        <begin position="119"/>
        <end position="163"/>
    </location>
</feature>
<dbReference type="Gene3D" id="3.30.70.330">
    <property type="match status" value="1"/>
</dbReference>
<dbReference type="InterPro" id="IPR052462">
    <property type="entry name" value="SLIRP/GR-RBP-like"/>
</dbReference>
<evidence type="ECO:0000256" key="1">
    <source>
        <dbReference type="ARBA" id="ARBA00008557"/>
    </source>
</evidence>
<evidence type="ECO:0000313" key="7">
    <source>
        <dbReference type="EMBL" id="KAA6393993.1"/>
    </source>
</evidence>
<dbReference type="PROSITE" id="PS51309">
    <property type="entry name" value="PABC"/>
    <property type="match status" value="2"/>
</dbReference>
<sequence length="1223" mass="140871">MLVINEEWAETHLNLLAELRGVDSLMSGLLSNVDKIKLLPPHLKRSLYQFFKPTLYNLFKQQQKFGTQESFQLWDQILNLFIDVPEIKEELITKINETMISAKQARVVHKLMSFLRKNDKEEKQKRRIETRKAKRNGSDFSINNQTPQNVEQTSSSSSSSSSSNEFVHTPFYQRLPDLVKGNWGLVSIPGVMQFLMKHHPQILTPLFQLGSEQAKQLVKWVQIAGTWRGYRVDKSHYIQRGIRMMKGRRAAAPLKKKKSERFKEEFSMKMLVDSPGAGLINLPFKFVQGTKQQQLIYARSLMNVINGGSLSSDFIYDDDLDELKGQGDQDQQEQEQGRQQRQKNKFITNTRKATGPQLTQFVKRLVLLPAIPPQSLIDLANFGGNGNTNIAAIQVLRQVDSNEGKNALINYLISNNLMTQLCIREMSPMIRSIEQTTALEILRQIQNNKVMIVKEKVRLLLDIQGYDQEVLNELISILGNYISSDDYALTRRGRGLQGRGRGRRRTQERQQGRYQQNNDRWIVHRDTRIAIIKAFHSRFIQLSATWDYLEKEANSPIEEIAIALIPKVNILQNILYKKVVKDPKELKETIEEENLSQQKRKEKNINNEDQQQQQQQTVADRVKKILFIQFEHSNPKVKNHAESILKSISLMNLSGSGIENGIGIGSQNMKWNQDQRRFASKVTTEDIKEQEADEQKEIEQKKSGQSSSSQKVRNEIETQNKKRRFNRFWGSERISLLNKCREDPSPFVYESAMHADFEDDDKEEDIPQRSALQQQNTDFDFDNIEEEEEQISQIPTIQHSEILSVQSPQIQQQSNSNIVEKQLPEQQTGFDLNLLNQGSDNIIKNQIREFIFEYVEKEHGELAEKITEMILEINLSELKTIIQNKQLLDAQIADCIIVYLNSKEFSEEKETNNKFSTSTRYRNLYIRGFPIEYTDDQLKELFSKFGNIASCVTMKFESGTPRGFGFCIFEDEESANKAIQEMNGYQIGPDGQQLYVVYAQNKAERSSLRQPQRGRRRNYNLNSRKYELQQPFTQNMGQNTFGQIPPYPFGEPGQQIPPYIQPNMGMNQQFPFPGMNPNLVYQQNIPFGGMLNQQGPPLNLENIGPHLVPQQPPNIQLQIPELPIINQQPVVTSPVIPPIQPPVIPQQFNPQILAQIPPDQQKQYIGEFIYAKISTIDEPNAGKITGMLLELDINELINLLGNDQLLNQKINEAQRVLREAIPQ</sequence>
<keyword evidence="2 3" id="KW-0694">RNA-binding</keyword>
<dbReference type="InterPro" id="IPR000504">
    <property type="entry name" value="RRM_dom"/>
</dbReference>
<dbReference type="PROSITE" id="PS50102">
    <property type="entry name" value="RRM"/>
    <property type="match status" value="1"/>
</dbReference>
<feature type="compositionally biased region" description="Low complexity" evidence="4">
    <location>
        <begin position="154"/>
        <end position="163"/>
    </location>
</feature>